<dbReference type="Pfam" id="PF07833">
    <property type="entry name" value="Cu_amine_oxidN1"/>
    <property type="match status" value="1"/>
</dbReference>
<evidence type="ECO:0000256" key="1">
    <source>
        <dbReference type="SAM" id="SignalP"/>
    </source>
</evidence>
<dbReference type="InterPro" id="IPR037126">
    <property type="entry name" value="PdaC/RsiV-like_sf"/>
</dbReference>
<evidence type="ECO:0000313" key="6">
    <source>
        <dbReference type="Proteomes" id="UP000186666"/>
    </source>
</evidence>
<dbReference type="Gene3D" id="3.30.565.40">
    <property type="entry name" value="Fervidobacterium nodosum Rt17-B1 like"/>
    <property type="match status" value="1"/>
</dbReference>
<reference evidence="5 6" key="1">
    <citation type="submission" date="2017-01" db="EMBL/GenBank/DDBJ databases">
        <authorList>
            <person name="Varghese N."/>
            <person name="Submissions S."/>
        </authorList>
    </citation>
    <scope>NUCLEOTIDE SEQUENCE [LARGE SCALE GENOMIC DNA]</scope>
    <source>
        <strain evidence="5 6">ATCC 23464</strain>
    </source>
</reference>
<feature type="chain" id="PRO_5047428564" evidence="1">
    <location>
        <begin position="32"/>
        <end position="367"/>
    </location>
</feature>
<dbReference type="Pfam" id="PF13739">
    <property type="entry name" value="PdaC"/>
    <property type="match status" value="1"/>
</dbReference>
<accession>A0ABY1K5J8</accession>
<keyword evidence="6" id="KW-1185">Reference proteome</keyword>
<evidence type="ECO:0000259" key="2">
    <source>
        <dbReference type="Pfam" id="PF07833"/>
    </source>
</evidence>
<evidence type="ECO:0000313" key="5">
    <source>
        <dbReference type="EMBL" id="SIR28903.1"/>
    </source>
</evidence>
<comment type="caution">
    <text evidence="5">The sequence shown here is derived from an EMBL/GenBank/DDBJ whole genome shotgun (WGS) entry which is preliminary data.</text>
</comment>
<dbReference type="Proteomes" id="UP000186666">
    <property type="component" value="Unassembled WGS sequence"/>
</dbReference>
<protein>
    <submittedName>
        <fullName evidence="5">Copper amine oxidase N-terminal domain-containing protein</fullName>
    </submittedName>
</protein>
<keyword evidence="1" id="KW-0732">Signal</keyword>
<feature type="domain" description="Deacetylase PdaC" evidence="4">
    <location>
        <begin position="182"/>
        <end position="265"/>
    </location>
</feature>
<dbReference type="InterPro" id="IPR012854">
    <property type="entry name" value="Cu_amine_oxidase-like_N"/>
</dbReference>
<dbReference type="RefSeq" id="WP_068584578.1">
    <property type="nucleotide sequence ID" value="NZ_FTNK01000010.1"/>
</dbReference>
<feature type="domain" description="Copper amine oxidase-like N-terminal" evidence="2">
    <location>
        <begin position="54"/>
        <end position="154"/>
    </location>
</feature>
<dbReference type="InterPro" id="IPR025303">
    <property type="entry name" value="PdaC"/>
</dbReference>
<feature type="signal peptide" evidence="1">
    <location>
        <begin position="1"/>
        <end position="31"/>
    </location>
</feature>
<evidence type="ECO:0000259" key="3">
    <source>
        <dbReference type="Pfam" id="PF11738"/>
    </source>
</evidence>
<name>A0ABY1K5J8_9BACL</name>
<dbReference type="EMBL" id="FTNK01000010">
    <property type="protein sequence ID" value="SIR28903.1"/>
    <property type="molecule type" value="Genomic_DNA"/>
</dbReference>
<organism evidence="5 6">
    <name type="scientific">Paenibacillus macquariensis</name>
    <dbReference type="NCBI Taxonomy" id="948756"/>
    <lineage>
        <taxon>Bacteria</taxon>
        <taxon>Bacillati</taxon>
        <taxon>Bacillota</taxon>
        <taxon>Bacilli</taxon>
        <taxon>Bacillales</taxon>
        <taxon>Paenibacillaceae</taxon>
        <taxon>Paenibacillus</taxon>
    </lineage>
</organism>
<feature type="domain" description="DUF3298" evidence="3">
    <location>
        <begin position="284"/>
        <end position="356"/>
    </location>
</feature>
<gene>
    <name evidence="5" type="ORF">SAMN05421578_11046</name>
</gene>
<dbReference type="Pfam" id="PF11738">
    <property type="entry name" value="DUF3298"/>
    <property type="match status" value="1"/>
</dbReference>
<sequence>MNKVMKYSAAVLVVGVLVTSIGFTGQTSAFAGPAPITKNTVQQTSVLLKWKDKTISQKGLISQGSTLIPVTVLRDQLGLPLSYNQATRTYSLGTGYRQLNIAVTEYGIDTRINDYYVNDYYVNEYEVKNIGDRLYVPFKLVSDYLGVQGVWNPSLKSLSMTPRVENDVVITAESVDTKTKDASFLLQYPVIGGLVSTDAEKEINSVLEKIKKEFVDASNVQAANRDGSVEHPYEFLQNYLVTYNQNGLLSLVMNQYSYTGGAHGMNNRIGLTFSLKDGKLLSLDDLLKDKNSTYKVTLDKFVLKSLQEFEGYYSEFKGLDANASYYLKTSGLALFFQQYEYAPYAAGNPTFVIPYDQVLPKGTHLFE</sequence>
<proteinExistence type="predicted"/>
<evidence type="ECO:0000259" key="4">
    <source>
        <dbReference type="Pfam" id="PF13739"/>
    </source>
</evidence>
<dbReference type="InterPro" id="IPR021729">
    <property type="entry name" value="DUF3298"/>
</dbReference>
<dbReference type="Gene3D" id="3.90.640.20">
    <property type="entry name" value="Heat-shock cognate protein, ATPase"/>
    <property type="match status" value="1"/>
</dbReference>